<feature type="chain" id="PRO_5014117361" evidence="4">
    <location>
        <begin position="22"/>
        <end position="193"/>
    </location>
</feature>
<dbReference type="Proteomes" id="UP000235220">
    <property type="component" value="Chromosome 5"/>
</dbReference>
<evidence type="ECO:0000256" key="2">
    <source>
        <dbReference type="ARBA" id="ARBA00011073"/>
    </source>
</evidence>
<proteinExistence type="inferred from homology"/>
<comment type="subcellular location">
    <subcellularLocation>
        <location evidence="1">Secreted</location>
    </subcellularLocation>
</comment>
<dbReference type="PANTHER" id="PTHR10795">
    <property type="entry name" value="PROPROTEIN CONVERTASE SUBTILISIN/KEXIN"/>
    <property type="match status" value="1"/>
</dbReference>
<feature type="signal peptide" evidence="4">
    <location>
        <begin position="1"/>
        <end position="21"/>
    </location>
</feature>
<gene>
    <name evidence="6" type="primary">LOC109002608</name>
</gene>
<dbReference type="InterPro" id="IPR045051">
    <property type="entry name" value="SBT"/>
</dbReference>
<evidence type="ECO:0000256" key="3">
    <source>
        <dbReference type="ARBA" id="ARBA00022729"/>
    </source>
</evidence>
<evidence type="ECO:0000256" key="4">
    <source>
        <dbReference type="SAM" id="SignalP"/>
    </source>
</evidence>
<reference evidence="6" key="1">
    <citation type="submission" date="2025-08" db="UniProtKB">
        <authorList>
            <consortium name="RefSeq"/>
        </authorList>
    </citation>
    <scope>IDENTIFICATION</scope>
    <source>
        <tissue evidence="6">Leaves</tissue>
    </source>
</reference>
<accession>A0A2I4FWG4</accession>
<evidence type="ECO:0000313" key="6">
    <source>
        <dbReference type="RefSeq" id="XP_018835980.1"/>
    </source>
</evidence>
<dbReference type="SUPFAM" id="SSF52743">
    <property type="entry name" value="Subtilisin-like"/>
    <property type="match status" value="1"/>
</dbReference>
<name>A0A2I4FWG4_JUGRE</name>
<evidence type="ECO:0000256" key="1">
    <source>
        <dbReference type="ARBA" id="ARBA00004613"/>
    </source>
</evidence>
<dbReference type="GO" id="GO:0005576">
    <property type="term" value="C:extracellular region"/>
    <property type="evidence" value="ECO:0007669"/>
    <property type="project" value="UniProtKB-SubCell"/>
</dbReference>
<sequence length="193" mass="20343">MAPSLTLFLLFLLSPISTFSASFSSHPSPSPPHRQNTFALATSSRPLPFVTRAELLSAWLPKLAWPPTRSAGTRVAMTLAAFDTAVADRVDFISLSVGVIFLPYYLDAIAIAAFRAYDFGVFVSASAGNGGPGALSVTNISPWVTTVGAGTIDRDFPADVKLGNGKIIPGVSVYGWPALTPRGRGRDEGESPC</sequence>
<dbReference type="GeneID" id="109002608"/>
<dbReference type="OrthoDB" id="4803627at2759"/>
<dbReference type="RefSeq" id="XP_018835980.1">
    <property type="nucleotide sequence ID" value="XM_018980435.1"/>
</dbReference>
<evidence type="ECO:0000313" key="5">
    <source>
        <dbReference type="Proteomes" id="UP000235220"/>
    </source>
</evidence>
<comment type="similarity">
    <text evidence="2">Belongs to the peptidase S8 family.</text>
</comment>
<keyword evidence="3 4" id="KW-0732">Signal</keyword>
<keyword evidence="5" id="KW-1185">Reference proteome</keyword>
<dbReference type="KEGG" id="jre:109002608"/>
<organism evidence="5 6">
    <name type="scientific">Juglans regia</name>
    <name type="common">English walnut</name>
    <dbReference type="NCBI Taxonomy" id="51240"/>
    <lineage>
        <taxon>Eukaryota</taxon>
        <taxon>Viridiplantae</taxon>
        <taxon>Streptophyta</taxon>
        <taxon>Embryophyta</taxon>
        <taxon>Tracheophyta</taxon>
        <taxon>Spermatophyta</taxon>
        <taxon>Magnoliopsida</taxon>
        <taxon>eudicotyledons</taxon>
        <taxon>Gunneridae</taxon>
        <taxon>Pentapetalae</taxon>
        <taxon>rosids</taxon>
        <taxon>fabids</taxon>
        <taxon>Fagales</taxon>
        <taxon>Juglandaceae</taxon>
        <taxon>Juglans</taxon>
    </lineage>
</organism>
<dbReference type="Gene3D" id="3.50.30.30">
    <property type="match status" value="1"/>
</dbReference>
<dbReference type="STRING" id="51240.A0A2I4FWG4"/>
<dbReference type="GO" id="GO:0006508">
    <property type="term" value="P:proteolysis"/>
    <property type="evidence" value="ECO:0007669"/>
    <property type="project" value="InterPro"/>
</dbReference>
<dbReference type="GO" id="GO:0004252">
    <property type="term" value="F:serine-type endopeptidase activity"/>
    <property type="evidence" value="ECO:0007669"/>
    <property type="project" value="InterPro"/>
</dbReference>
<dbReference type="Gene3D" id="3.40.50.200">
    <property type="entry name" value="Peptidase S8/S53 domain"/>
    <property type="match status" value="1"/>
</dbReference>
<dbReference type="AlphaFoldDB" id="A0A2I4FWG4"/>
<dbReference type="InParanoid" id="A0A2I4FWG4"/>
<protein>
    <submittedName>
        <fullName evidence="6">Subtilisin-like protease SBT1.5</fullName>
    </submittedName>
</protein>
<dbReference type="InterPro" id="IPR036852">
    <property type="entry name" value="Peptidase_S8/S53_dom_sf"/>
</dbReference>